<evidence type="ECO:0000256" key="1">
    <source>
        <dbReference type="SAM" id="Phobius"/>
    </source>
</evidence>
<reference evidence="2" key="1">
    <citation type="submission" date="2016-12" db="EMBL/GenBank/DDBJ databases">
        <title>Transcriptomic, proteomic, and metabolomic analysis of Citrus limon response to graft inoculation by Candidatus Liberibacter asiaticus.</title>
        <authorList>
            <person name="Ramsey J."/>
            <person name="Chin E."/>
            <person name="Chavez J."/>
            <person name="Saha S."/>
            <person name="Mischuk D."/>
            <person name="Mahoney J."/>
            <person name="Mohr J."/>
            <person name="Robison F."/>
            <person name="Godfrey K."/>
            <person name="Levesque C."/>
            <person name="Foster L."/>
            <person name="Xu Y."/>
            <person name="Strickler S."/>
            <person name="Fernandez-Pozo N."/>
            <person name="Polek M.L."/>
            <person name="Giovannoni J."/>
            <person name="Mueller L.A."/>
            <person name="Slupsky C."/>
            <person name="Bruce J."/>
            <person name="Cilia M."/>
        </authorList>
    </citation>
    <scope>NUCLEOTIDE SEQUENCE</scope>
</reference>
<keyword evidence="1" id="KW-0472">Membrane</keyword>
<dbReference type="AlphaFoldDB" id="A0A1S8ADK3"/>
<name>A0A1S8ADK3_CITLI</name>
<sequence length="59" mass="6905">MNSMRFLLNLHYRRAFMKSLPSLLWRSVMVGIVVNILTPFFNPAIYASLSFFVDTALFF</sequence>
<accession>A0A1S8ADK3</accession>
<organism evidence="2">
    <name type="scientific">Citrus limon</name>
    <name type="common">Lemon</name>
    <name type="synonym">Citrus medica var. limon</name>
    <dbReference type="NCBI Taxonomy" id="2708"/>
    <lineage>
        <taxon>Eukaryota</taxon>
        <taxon>Viridiplantae</taxon>
        <taxon>Streptophyta</taxon>
        <taxon>Embryophyta</taxon>
        <taxon>Tracheophyta</taxon>
        <taxon>Spermatophyta</taxon>
        <taxon>Magnoliopsida</taxon>
        <taxon>eudicotyledons</taxon>
        <taxon>Gunneridae</taxon>
        <taxon>Pentapetalae</taxon>
        <taxon>rosids</taxon>
        <taxon>malvids</taxon>
        <taxon>Sapindales</taxon>
        <taxon>Rutaceae</taxon>
        <taxon>Aurantioideae</taxon>
        <taxon>Citrus</taxon>
    </lineage>
</organism>
<feature type="transmembrane region" description="Helical" evidence="1">
    <location>
        <begin position="23"/>
        <end position="41"/>
    </location>
</feature>
<dbReference type="EMBL" id="GFAY01000117">
    <property type="protein sequence ID" value="JAV45533.1"/>
    <property type="molecule type" value="Transcribed_RNA"/>
</dbReference>
<proteinExistence type="predicted"/>
<keyword evidence="1" id="KW-1133">Transmembrane helix</keyword>
<keyword evidence="1" id="KW-0812">Transmembrane</keyword>
<evidence type="ECO:0000313" key="2">
    <source>
        <dbReference type="EMBL" id="JAV45533.1"/>
    </source>
</evidence>
<protein>
    <submittedName>
        <fullName evidence="2">Armadillo repeat kinesin</fullName>
    </submittedName>
</protein>